<evidence type="ECO:0000256" key="3">
    <source>
        <dbReference type="ARBA" id="ARBA00022475"/>
    </source>
</evidence>
<evidence type="ECO:0000256" key="1">
    <source>
        <dbReference type="ARBA" id="ARBA00004651"/>
    </source>
</evidence>
<feature type="transmembrane region" description="Helical" evidence="7">
    <location>
        <begin position="99"/>
        <end position="119"/>
    </location>
</feature>
<organism evidence="8 9">
    <name type="scientific">Denitromonas halophila</name>
    <dbReference type="NCBI Taxonomy" id="1629404"/>
    <lineage>
        <taxon>Bacteria</taxon>
        <taxon>Pseudomonadati</taxon>
        <taxon>Pseudomonadota</taxon>
        <taxon>Betaproteobacteria</taxon>
        <taxon>Rhodocyclales</taxon>
        <taxon>Zoogloeaceae</taxon>
        <taxon>Denitromonas</taxon>
    </lineage>
</organism>
<comment type="similarity">
    <text evidence="2">Belongs to the polysaccharide synthase family.</text>
</comment>
<feature type="transmembrane region" description="Helical" evidence="7">
    <location>
        <begin position="305"/>
        <end position="327"/>
    </location>
</feature>
<keyword evidence="5 7" id="KW-1133">Transmembrane helix</keyword>
<dbReference type="AlphaFoldDB" id="A0A557RCT2"/>
<dbReference type="EMBL" id="VMNI01000014">
    <property type="protein sequence ID" value="TVO75081.1"/>
    <property type="molecule type" value="Genomic_DNA"/>
</dbReference>
<gene>
    <name evidence="8" type="ORF">FHP89_14440</name>
</gene>
<comment type="caution">
    <text evidence="8">The sequence shown here is derived from an EMBL/GenBank/DDBJ whole genome shotgun (WGS) entry which is preliminary data.</text>
</comment>
<name>A0A557RCT2_9RHOO</name>
<protein>
    <submittedName>
        <fullName evidence="8">Oligosaccharide flippase family protein</fullName>
    </submittedName>
</protein>
<comment type="subcellular location">
    <subcellularLocation>
        <location evidence="1">Cell membrane</location>
        <topology evidence="1">Multi-pass membrane protein</topology>
    </subcellularLocation>
</comment>
<keyword evidence="4 7" id="KW-0812">Transmembrane</keyword>
<feature type="transmembrane region" description="Helical" evidence="7">
    <location>
        <begin position="156"/>
        <end position="177"/>
    </location>
</feature>
<evidence type="ECO:0000256" key="6">
    <source>
        <dbReference type="ARBA" id="ARBA00023136"/>
    </source>
</evidence>
<evidence type="ECO:0000313" key="8">
    <source>
        <dbReference type="EMBL" id="TVO75081.1"/>
    </source>
</evidence>
<evidence type="ECO:0000256" key="4">
    <source>
        <dbReference type="ARBA" id="ARBA00022692"/>
    </source>
</evidence>
<evidence type="ECO:0000256" key="2">
    <source>
        <dbReference type="ARBA" id="ARBA00007430"/>
    </source>
</evidence>
<accession>A0A557RCT2</accession>
<dbReference type="InterPro" id="IPR050833">
    <property type="entry name" value="Poly_Biosynth_Transport"/>
</dbReference>
<feature type="transmembrane region" description="Helical" evidence="7">
    <location>
        <begin position="32"/>
        <end position="53"/>
    </location>
</feature>
<sequence length="475" mass="51535">MRWSDRLIGLVSTLVLARLLVPEDFGIVAMASIMVGLIDVLLDLGVHVALIHAKDPSREDYDTAWTLRILQAGISASLIVLLTPLAVTYFGDSRVGPVLYVMALSVLIASSENIGIVDFQKHMAFGQDFRFFFYRRLAGFVVTLAAAWWLRSYWAMVIGALTGRVVGVLLSYHMHAFRPRLGLSKIRQLWSFSQWVLVRNIGTYVATRVDKFVVGGQGAAGMGSYTLADEIAAIPTTELLSPLGRVLFPAFVEQRDRGDNLLRSFSLALGVQTLVAVPAGVGLAMVAPQAVPLLLGDAWTMTIPLIQILALVNVVGAITHSSIYLLLAQGRVKALAAIAWLEPAMFLALALAFAQGADLSGIALIRLGAVSAGAMLFFGLVLRWTPDLRLSALIGQIWRPLAAAGGMAAALHWLPQPALPLMAVLALKIIVGAATYAVLMLALWRSARMPDGAERYCLQKIRILWADLAKRYSRQ</sequence>
<proteinExistence type="inferred from homology"/>
<dbReference type="Proteomes" id="UP000318349">
    <property type="component" value="Unassembled WGS sequence"/>
</dbReference>
<evidence type="ECO:0000256" key="7">
    <source>
        <dbReference type="SAM" id="Phobius"/>
    </source>
</evidence>
<reference evidence="8 9" key="1">
    <citation type="submission" date="2019-07" db="EMBL/GenBank/DDBJ databases">
        <title>The pathways for chlorine oxyanion respiration interact through the shared metabolite chlorate.</title>
        <authorList>
            <person name="Barnum T.P."/>
            <person name="Cheng Y."/>
            <person name="Hill K.A."/>
            <person name="Lucas L.N."/>
            <person name="Carlson H.K."/>
            <person name="Coates J.D."/>
        </authorList>
    </citation>
    <scope>NUCLEOTIDE SEQUENCE [LARGE SCALE GENOMIC DNA]</scope>
    <source>
        <strain evidence="8 9">SFB-1</strain>
    </source>
</reference>
<feature type="transmembrane region" description="Helical" evidence="7">
    <location>
        <begin position="363"/>
        <end position="385"/>
    </location>
</feature>
<dbReference type="GO" id="GO:0005886">
    <property type="term" value="C:plasma membrane"/>
    <property type="evidence" value="ECO:0007669"/>
    <property type="project" value="UniProtKB-SubCell"/>
</dbReference>
<feature type="transmembrane region" description="Helical" evidence="7">
    <location>
        <begin position="421"/>
        <end position="444"/>
    </location>
</feature>
<evidence type="ECO:0000313" key="9">
    <source>
        <dbReference type="Proteomes" id="UP000318349"/>
    </source>
</evidence>
<dbReference type="PANTHER" id="PTHR30250">
    <property type="entry name" value="PST FAMILY PREDICTED COLANIC ACID TRANSPORTER"/>
    <property type="match status" value="1"/>
</dbReference>
<feature type="transmembrane region" description="Helical" evidence="7">
    <location>
        <begin position="265"/>
        <end position="285"/>
    </location>
</feature>
<dbReference type="Pfam" id="PF13440">
    <property type="entry name" value="Polysacc_synt_3"/>
    <property type="match status" value="1"/>
</dbReference>
<evidence type="ECO:0000256" key="5">
    <source>
        <dbReference type="ARBA" id="ARBA00022989"/>
    </source>
</evidence>
<keyword evidence="6 7" id="KW-0472">Membrane</keyword>
<dbReference type="PANTHER" id="PTHR30250:SF10">
    <property type="entry name" value="LIPOPOLYSACCHARIDE BIOSYNTHESIS PROTEIN WZXC"/>
    <property type="match status" value="1"/>
</dbReference>
<feature type="transmembrane region" description="Helical" evidence="7">
    <location>
        <begin position="397"/>
        <end position="415"/>
    </location>
</feature>
<feature type="transmembrane region" description="Helical" evidence="7">
    <location>
        <begin position="65"/>
        <end position="87"/>
    </location>
</feature>
<feature type="transmembrane region" description="Helical" evidence="7">
    <location>
        <begin position="334"/>
        <end position="357"/>
    </location>
</feature>
<keyword evidence="3" id="KW-1003">Cell membrane</keyword>
<feature type="transmembrane region" description="Helical" evidence="7">
    <location>
        <begin position="131"/>
        <end position="150"/>
    </location>
</feature>